<dbReference type="PROSITE" id="PS50106">
    <property type="entry name" value="PDZ"/>
    <property type="match status" value="1"/>
</dbReference>
<evidence type="ECO:0000256" key="1">
    <source>
        <dbReference type="ARBA" id="ARBA00009179"/>
    </source>
</evidence>
<reference evidence="9 10" key="1">
    <citation type="journal article" date="2007" name="Proc. Natl. Acad. Sci. U.S.A.">
        <title>The genome of Syntrophus aciditrophicus: life at the thermodynamic limit of microbial growth.</title>
        <authorList>
            <person name="McInerney M.J."/>
            <person name="Rohlin L."/>
            <person name="Mouttaki H."/>
            <person name="Kim U."/>
            <person name="Krupp R.S."/>
            <person name="Rios-Hernandez L."/>
            <person name="Sieber J."/>
            <person name="Struchtemeyer C.G."/>
            <person name="Bhattacharyya A."/>
            <person name="Campbell J.W."/>
            <person name="Gunsalus R.P."/>
        </authorList>
    </citation>
    <scope>NUCLEOTIDE SEQUENCE [LARGE SCALE GENOMIC DNA]</scope>
    <source>
        <strain evidence="9 10">SB</strain>
    </source>
</reference>
<dbReference type="KEGG" id="sat:SYN_00194"/>
<gene>
    <name evidence="9" type="ORF">SYN_00194</name>
</gene>
<dbReference type="eggNOG" id="COG0793">
    <property type="taxonomic scope" value="Bacteria"/>
</dbReference>
<feature type="signal peptide" evidence="7">
    <location>
        <begin position="1"/>
        <end position="25"/>
    </location>
</feature>
<evidence type="ECO:0000259" key="8">
    <source>
        <dbReference type="PROSITE" id="PS50106"/>
    </source>
</evidence>
<dbReference type="Gene3D" id="3.30.750.44">
    <property type="match status" value="1"/>
</dbReference>
<evidence type="ECO:0000256" key="2">
    <source>
        <dbReference type="ARBA" id="ARBA00022670"/>
    </source>
</evidence>
<accession>Q2LRQ0</accession>
<dbReference type="InterPro" id="IPR036034">
    <property type="entry name" value="PDZ_sf"/>
</dbReference>
<dbReference type="SMART" id="SM00228">
    <property type="entry name" value="PDZ"/>
    <property type="match status" value="1"/>
</dbReference>
<feature type="domain" description="PDZ" evidence="8">
    <location>
        <begin position="88"/>
        <end position="156"/>
    </location>
</feature>
<feature type="compositionally biased region" description="Basic and acidic residues" evidence="6">
    <location>
        <begin position="380"/>
        <end position="392"/>
    </location>
</feature>
<keyword evidence="2 5" id="KW-0645">Protease</keyword>
<dbReference type="MEROPS" id="S41.004"/>
<dbReference type="FunFam" id="2.30.42.10:FF:000063">
    <property type="entry name" value="Peptidase, S41 family"/>
    <property type="match status" value="1"/>
</dbReference>
<evidence type="ECO:0000313" key="9">
    <source>
        <dbReference type="EMBL" id="ABC76760.1"/>
    </source>
</evidence>
<dbReference type="InterPro" id="IPR055210">
    <property type="entry name" value="CtpA/B_N"/>
</dbReference>
<dbReference type="PANTHER" id="PTHR32060:SF30">
    <property type="entry name" value="CARBOXY-TERMINAL PROCESSING PROTEASE CTPA"/>
    <property type="match status" value="1"/>
</dbReference>
<dbReference type="Gene3D" id="3.90.226.10">
    <property type="entry name" value="2-enoyl-CoA Hydratase, Chain A, domain 1"/>
    <property type="match status" value="1"/>
</dbReference>
<evidence type="ECO:0000256" key="7">
    <source>
        <dbReference type="SAM" id="SignalP"/>
    </source>
</evidence>
<dbReference type="OrthoDB" id="9812068at2"/>
<evidence type="ECO:0000256" key="3">
    <source>
        <dbReference type="ARBA" id="ARBA00022801"/>
    </source>
</evidence>
<evidence type="ECO:0000313" key="10">
    <source>
        <dbReference type="Proteomes" id="UP000001933"/>
    </source>
</evidence>
<keyword evidence="3 5" id="KW-0378">Hydrolase</keyword>
<dbReference type="CDD" id="cd07560">
    <property type="entry name" value="Peptidase_S41_CPP"/>
    <property type="match status" value="1"/>
</dbReference>
<dbReference type="SUPFAM" id="SSF50156">
    <property type="entry name" value="PDZ domain-like"/>
    <property type="match status" value="1"/>
</dbReference>
<dbReference type="InterPro" id="IPR029045">
    <property type="entry name" value="ClpP/crotonase-like_dom_sf"/>
</dbReference>
<comment type="similarity">
    <text evidence="1 5">Belongs to the peptidase S41A family.</text>
</comment>
<dbReference type="InParanoid" id="Q2LRQ0"/>
<dbReference type="EMBL" id="CP000252">
    <property type="protein sequence ID" value="ABC76760.1"/>
    <property type="molecule type" value="Genomic_DNA"/>
</dbReference>
<dbReference type="GO" id="GO:0006508">
    <property type="term" value="P:proteolysis"/>
    <property type="evidence" value="ECO:0007669"/>
    <property type="project" value="UniProtKB-KW"/>
</dbReference>
<dbReference type="Proteomes" id="UP000001933">
    <property type="component" value="Chromosome"/>
</dbReference>
<name>Q2LRQ0_SYNAS</name>
<dbReference type="Pfam" id="PF03572">
    <property type="entry name" value="Peptidase_S41"/>
    <property type="match status" value="1"/>
</dbReference>
<dbReference type="Pfam" id="PF13180">
    <property type="entry name" value="PDZ_2"/>
    <property type="match status" value="1"/>
</dbReference>
<dbReference type="GO" id="GO:0007165">
    <property type="term" value="P:signal transduction"/>
    <property type="evidence" value="ECO:0007669"/>
    <property type="project" value="TreeGrafter"/>
</dbReference>
<dbReference type="GO" id="GO:0008236">
    <property type="term" value="F:serine-type peptidase activity"/>
    <property type="evidence" value="ECO:0007669"/>
    <property type="project" value="UniProtKB-KW"/>
</dbReference>
<dbReference type="SMART" id="SM00245">
    <property type="entry name" value="TSPc"/>
    <property type="match status" value="1"/>
</dbReference>
<dbReference type="AlphaFoldDB" id="Q2LRQ0"/>
<dbReference type="PANTHER" id="PTHR32060">
    <property type="entry name" value="TAIL-SPECIFIC PROTEASE"/>
    <property type="match status" value="1"/>
</dbReference>
<protein>
    <submittedName>
        <fullName evidence="9">Periplasmic protease</fullName>
    </submittedName>
</protein>
<keyword evidence="4 5" id="KW-0720">Serine protease</keyword>
<dbReference type="HOGENOM" id="CLU_017295_1_1_7"/>
<proteinExistence type="inferred from homology"/>
<sequence>MNTFFNKRVLGAVCLFTFLFLLCFSGDSQVSALDRGTYKQLKVFSEVLDIVDKNYVEAVDSKKLIQGAINGMMKVLDPHSAFMTEEMYRELEVETKGSFGGIGIEITVLKDVLTVVSPIEDTPAFLAGVKAGDQIIKIDGQPTKDITIMEAVTKLRGPKDSKVTITIMRESLPKPKDIVITRAIIQIKSIKSRMLEDSIGYVRISSFQERTADDLKRALQELRGKQTSPLRGLVLDMRNNPGGLLTQSIEVSDAFLRAGTIVSTKGRIKSVESRAVAKDDGNEVNCPIVVLVNEGTASAAEIVSGALQDNGRALILGTQTFGKGSVQTVIPLEEGAALKLTTAKYYTPGGRSIQAEGITPDITVKYIKPAEENGEGNNAVRERDLKGHIKGVDNETKKPLELQKRVFDDVSQDNQLKAAVDILKSWDVFQGSRKI</sequence>
<feature type="region of interest" description="Disordered" evidence="6">
    <location>
        <begin position="373"/>
        <end position="392"/>
    </location>
</feature>
<dbReference type="SUPFAM" id="SSF52096">
    <property type="entry name" value="ClpP/crotonase"/>
    <property type="match status" value="1"/>
</dbReference>
<evidence type="ECO:0000256" key="4">
    <source>
        <dbReference type="ARBA" id="ARBA00022825"/>
    </source>
</evidence>
<dbReference type="InterPro" id="IPR005151">
    <property type="entry name" value="Tail-specific_protease"/>
</dbReference>
<dbReference type="InterPro" id="IPR001478">
    <property type="entry name" value="PDZ"/>
</dbReference>
<keyword evidence="7" id="KW-0732">Signal</keyword>
<dbReference type="STRING" id="56780.SYN_00194"/>
<dbReference type="Gene3D" id="2.30.42.10">
    <property type="match status" value="1"/>
</dbReference>
<keyword evidence="10" id="KW-1185">Reference proteome</keyword>
<dbReference type="GO" id="GO:0004175">
    <property type="term" value="F:endopeptidase activity"/>
    <property type="evidence" value="ECO:0007669"/>
    <property type="project" value="TreeGrafter"/>
</dbReference>
<dbReference type="Pfam" id="PF22694">
    <property type="entry name" value="CtpB_N-like"/>
    <property type="match status" value="1"/>
</dbReference>
<dbReference type="InterPro" id="IPR004447">
    <property type="entry name" value="Peptidase_S41A"/>
</dbReference>
<dbReference type="NCBIfam" id="TIGR00225">
    <property type="entry name" value="prc"/>
    <property type="match status" value="1"/>
</dbReference>
<evidence type="ECO:0000256" key="5">
    <source>
        <dbReference type="RuleBase" id="RU004404"/>
    </source>
</evidence>
<dbReference type="FunFam" id="3.90.226.10:FF:000029">
    <property type="entry name" value="Peptidase, S41 family"/>
    <property type="match status" value="1"/>
</dbReference>
<feature type="chain" id="PRO_5004212217" evidence="7">
    <location>
        <begin position="26"/>
        <end position="435"/>
    </location>
</feature>
<evidence type="ECO:0000256" key="6">
    <source>
        <dbReference type="SAM" id="MobiDB-lite"/>
    </source>
</evidence>
<dbReference type="CDD" id="cd06782">
    <property type="entry name" value="cpPDZ_CPP-like"/>
    <property type="match status" value="1"/>
</dbReference>
<dbReference type="GO" id="GO:0030288">
    <property type="term" value="C:outer membrane-bounded periplasmic space"/>
    <property type="evidence" value="ECO:0007669"/>
    <property type="project" value="TreeGrafter"/>
</dbReference>
<dbReference type="RefSeq" id="WP_011416793.1">
    <property type="nucleotide sequence ID" value="NC_007759.1"/>
</dbReference>
<organism evidence="9 10">
    <name type="scientific">Syntrophus aciditrophicus (strain SB)</name>
    <dbReference type="NCBI Taxonomy" id="56780"/>
    <lineage>
        <taxon>Bacteria</taxon>
        <taxon>Pseudomonadati</taxon>
        <taxon>Thermodesulfobacteriota</taxon>
        <taxon>Syntrophia</taxon>
        <taxon>Syntrophales</taxon>
        <taxon>Syntrophaceae</taxon>
        <taxon>Syntrophus</taxon>
    </lineage>
</organism>